<dbReference type="Proteomes" id="UP001596189">
    <property type="component" value="Unassembled WGS sequence"/>
</dbReference>
<accession>A0ABW1JCC0</accession>
<gene>
    <name evidence="1" type="ORF">ACFQDO_07505</name>
</gene>
<keyword evidence="2" id="KW-1185">Reference proteome</keyword>
<dbReference type="RefSeq" id="WP_345718436.1">
    <property type="nucleotide sequence ID" value="NZ_BAABFP010000008.1"/>
</dbReference>
<proteinExistence type="predicted"/>
<reference evidence="2" key="1">
    <citation type="journal article" date="2019" name="Int. J. Syst. Evol. Microbiol.">
        <title>The Global Catalogue of Microorganisms (GCM) 10K type strain sequencing project: providing services to taxonomists for standard genome sequencing and annotation.</title>
        <authorList>
            <consortium name="The Broad Institute Genomics Platform"/>
            <consortium name="The Broad Institute Genome Sequencing Center for Infectious Disease"/>
            <person name="Wu L."/>
            <person name="Ma J."/>
        </authorList>
    </citation>
    <scope>NUCLEOTIDE SEQUENCE [LARGE SCALE GENOMIC DNA]</scope>
    <source>
        <strain evidence="2">KACC 14249</strain>
    </source>
</reference>
<comment type="caution">
    <text evidence="1">The sequence shown here is derived from an EMBL/GenBank/DDBJ whole genome shotgun (WGS) entry which is preliminary data.</text>
</comment>
<sequence>MNADVAHRQDVRMAAPHDADLNRLFEAALEFGSNWRRPVAELAAELFPSQPQDGRDALVAAVELARSTIEAHIEEVHIRLGGQWPSGEEQQAEAWIADRYPWMTKKSRRRARSQGQYYAWHDHG</sequence>
<dbReference type="EMBL" id="JBHSRD010000003">
    <property type="protein sequence ID" value="MFC6006974.1"/>
    <property type="molecule type" value="Genomic_DNA"/>
</dbReference>
<evidence type="ECO:0000313" key="2">
    <source>
        <dbReference type="Proteomes" id="UP001596189"/>
    </source>
</evidence>
<organism evidence="1 2">
    <name type="scientific">Angustibacter luteus</name>
    <dbReference type="NCBI Taxonomy" id="658456"/>
    <lineage>
        <taxon>Bacteria</taxon>
        <taxon>Bacillati</taxon>
        <taxon>Actinomycetota</taxon>
        <taxon>Actinomycetes</taxon>
        <taxon>Kineosporiales</taxon>
        <taxon>Kineosporiaceae</taxon>
    </lineage>
</organism>
<protein>
    <submittedName>
        <fullName evidence="1">Uncharacterized protein</fullName>
    </submittedName>
</protein>
<evidence type="ECO:0000313" key="1">
    <source>
        <dbReference type="EMBL" id="MFC6006974.1"/>
    </source>
</evidence>
<name>A0ABW1JCC0_9ACTN</name>